<evidence type="ECO:0000256" key="1">
    <source>
        <dbReference type="ARBA" id="ARBA00009003"/>
    </source>
</evidence>
<dbReference type="InterPro" id="IPR039367">
    <property type="entry name" value="Och1-like"/>
</dbReference>
<sequence>MASPSIQVDFDPMSSARSRFSAFRQRPRMRFWSILVFGIVLVLINLEWQLSEPDPPPFDPDVWITIKEPKGTGGRWRIPSRWLLEDTHLLPGVSRSPRTSLEAAELALALSLSQGRFMHHSSIPLIIHQTWRTMDFDLWSPQIIQAVGTWLSHCDGGKTPGGVDIAYILWDDEGMRTFMEQYEPDFFDTFSSLPSMVERTDVFRVVVLKWFGGVYGDIDTQPIKSPASWIFDSDLVSWTDPVSNATFAPKSPIPIHPSPIRFPPSYTLPNTTSHVPRPISRPTASSHYSTPAYHEYPPLPSSPRLQFDSNEPLIAAIFGIEADFPPDADSYWRAGYGFSTQLTNWALAMAPHHPVALRFQDEVRARVEDDRESLMTAYAVDLTGPVMITRVVSEWLTESAGLRWNAISGLTDGGQSKAVGDVLILAQHGFHPRLGRHFLIGGAKDQAARLSHFAQGSWRKFDPQVEVGKLCRTLFGLCREWGKERPIVQPLSEEPTRSL</sequence>
<evidence type="ECO:0000313" key="3">
    <source>
        <dbReference type="EMBL" id="KAF9511581.1"/>
    </source>
</evidence>
<protein>
    <submittedName>
        <fullName evidence="3">Glycosyltransferase family 32 protein</fullName>
    </submittedName>
</protein>
<gene>
    <name evidence="3" type="ORF">BS47DRAFT_1394972</name>
</gene>
<organism evidence="3 4">
    <name type="scientific">Hydnum rufescens UP504</name>
    <dbReference type="NCBI Taxonomy" id="1448309"/>
    <lineage>
        <taxon>Eukaryota</taxon>
        <taxon>Fungi</taxon>
        <taxon>Dikarya</taxon>
        <taxon>Basidiomycota</taxon>
        <taxon>Agaricomycotina</taxon>
        <taxon>Agaricomycetes</taxon>
        <taxon>Cantharellales</taxon>
        <taxon>Hydnaceae</taxon>
        <taxon>Hydnum</taxon>
    </lineage>
</organism>
<dbReference type="Proteomes" id="UP000886523">
    <property type="component" value="Unassembled WGS sequence"/>
</dbReference>
<evidence type="ECO:0000313" key="4">
    <source>
        <dbReference type="Proteomes" id="UP000886523"/>
    </source>
</evidence>
<dbReference type="OrthoDB" id="2819529at2759"/>
<feature type="transmembrane region" description="Helical" evidence="2">
    <location>
        <begin position="29"/>
        <end position="48"/>
    </location>
</feature>
<accession>A0A9P6DQX8</accession>
<dbReference type="SUPFAM" id="SSF53448">
    <property type="entry name" value="Nucleotide-diphospho-sugar transferases"/>
    <property type="match status" value="1"/>
</dbReference>
<dbReference type="Gene3D" id="3.90.550.20">
    <property type="match status" value="2"/>
</dbReference>
<dbReference type="InterPro" id="IPR029044">
    <property type="entry name" value="Nucleotide-diphossugar_trans"/>
</dbReference>
<dbReference type="PANTHER" id="PTHR31834">
    <property type="entry name" value="INITIATION-SPECIFIC ALPHA-1,6-MANNOSYLTRANSFERASE"/>
    <property type="match status" value="1"/>
</dbReference>
<dbReference type="Pfam" id="PF04488">
    <property type="entry name" value="Gly_transf_sug"/>
    <property type="match status" value="1"/>
</dbReference>
<proteinExistence type="inferred from homology"/>
<dbReference type="GO" id="GO:0000009">
    <property type="term" value="F:alpha-1,6-mannosyltransferase activity"/>
    <property type="evidence" value="ECO:0007669"/>
    <property type="project" value="InterPro"/>
</dbReference>
<dbReference type="PANTHER" id="PTHR31834:SF10">
    <property type="entry name" value="TRANSFERASE, PUTATIVE (AFU_ORTHOLOGUE AFUA_8G02040)-RELATED"/>
    <property type="match status" value="1"/>
</dbReference>
<evidence type="ECO:0000256" key="2">
    <source>
        <dbReference type="SAM" id="Phobius"/>
    </source>
</evidence>
<reference evidence="3" key="1">
    <citation type="journal article" date="2020" name="Nat. Commun.">
        <title>Large-scale genome sequencing of mycorrhizal fungi provides insights into the early evolution of symbiotic traits.</title>
        <authorList>
            <person name="Miyauchi S."/>
            <person name="Kiss E."/>
            <person name="Kuo A."/>
            <person name="Drula E."/>
            <person name="Kohler A."/>
            <person name="Sanchez-Garcia M."/>
            <person name="Morin E."/>
            <person name="Andreopoulos B."/>
            <person name="Barry K.W."/>
            <person name="Bonito G."/>
            <person name="Buee M."/>
            <person name="Carver A."/>
            <person name="Chen C."/>
            <person name="Cichocki N."/>
            <person name="Clum A."/>
            <person name="Culley D."/>
            <person name="Crous P.W."/>
            <person name="Fauchery L."/>
            <person name="Girlanda M."/>
            <person name="Hayes R.D."/>
            <person name="Keri Z."/>
            <person name="LaButti K."/>
            <person name="Lipzen A."/>
            <person name="Lombard V."/>
            <person name="Magnuson J."/>
            <person name="Maillard F."/>
            <person name="Murat C."/>
            <person name="Nolan M."/>
            <person name="Ohm R.A."/>
            <person name="Pangilinan J."/>
            <person name="Pereira M.F."/>
            <person name="Perotto S."/>
            <person name="Peter M."/>
            <person name="Pfister S."/>
            <person name="Riley R."/>
            <person name="Sitrit Y."/>
            <person name="Stielow J.B."/>
            <person name="Szollosi G."/>
            <person name="Zifcakova L."/>
            <person name="Stursova M."/>
            <person name="Spatafora J.W."/>
            <person name="Tedersoo L."/>
            <person name="Vaario L.M."/>
            <person name="Yamada A."/>
            <person name="Yan M."/>
            <person name="Wang P."/>
            <person name="Xu J."/>
            <person name="Bruns T."/>
            <person name="Baldrian P."/>
            <person name="Vilgalys R."/>
            <person name="Dunand C."/>
            <person name="Henrissat B."/>
            <person name="Grigoriev I.V."/>
            <person name="Hibbett D."/>
            <person name="Nagy L.G."/>
            <person name="Martin F.M."/>
        </authorList>
    </citation>
    <scope>NUCLEOTIDE SEQUENCE</scope>
    <source>
        <strain evidence="3">UP504</strain>
    </source>
</reference>
<keyword evidence="2" id="KW-0472">Membrane</keyword>
<keyword evidence="4" id="KW-1185">Reference proteome</keyword>
<dbReference type="InterPro" id="IPR007577">
    <property type="entry name" value="GlycoTrfase_DXD_sugar-bd_CS"/>
</dbReference>
<keyword evidence="2" id="KW-0812">Transmembrane</keyword>
<comment type="similarity">
    <text evidence="1">Belongs to the glycosyltransferase 32 family.</text>
</comment>
<dbReference type="AlphaFoldDB" id="A0A9P6DQX8"/>
<dbReference type="GO" id="GO:0006487">
    <property type="term" value="P:protein N-linked glycosylation"/>
    <property type="evidence" value="ECO:0007669"/>
    <property type="project" value="TreeGrafter"/>
</dbReference>
<dbReference type="GO" id="GO:0000136">
    <property type="term" value="C:mannan polymerase complex"/>
    <property type="evidence" value="ECO:0007669"/>
    <property type="project" value="TreeGrafter"/>
</dbReference>
<dbReference type="EMBL" id="MU128998">
    <property type="protein sequence ID" value="KAF9511581.1"/>
    <property type="molecule type" value="Genomic_DNA"/>
</dbReference>
<name>A0A9P6DQX8_9AGAM</name>
<comment type="caution">
    <text evidence="3">The sequence shown here is derived from an EMBL/GenBank/DDBJ whole genome shotgun (WGS) entry which is preliminary data.</text>
</comment>
<keyword evidence="2" id="KW-1133">Transmembrane helix</keyword>